<evidence type="ECO:0000313" key="9">
    <source>
        <dbReference type="Proteomes" id="UP000249590"/>
    </source>
</evidence>
<feature type="transmembrane region" description="Helical" evidence="7">
    <location>
        <begin position="220"/>
        <end position="245"/>
    </location>
</feature>
<feature type="transmembrane region" description="Helical" evidence="7">
    <location>
        <begin position="257"/>
        <end position="279"/>
    </location>
</feature>
<keyword evidence="4 7" id="KW-1133">Transmembrane helix</keyword>
<feature type="transmembrane region" description="Helical" evidence="7">
    <location>
        <begin position="37"/>
        <end position="54"/>
    </location>
</feature>
<dbReference type="CDD" id="cd06581">
    <property type="entry name" value="TM_PBP1_LivM_like"/>
    <property type="match status" value="1"/>
</dbReference>
<evidence type="ECO:0000256" key="2">
    <source>
        <dbReference type="ARBA" id="ARBA00022475"/>
    </source>
</evidence>
<feature type="transmembrane region" description="Helical" evidence="7">
    <location>
        <begin position="169"/>
        <end position="199"/>
    </location>
</feature>
<dbReference type="EMBL" id="QHHQ01000007">
    <property type="protein sequence ID" value="RAH98361.1"/>
    <property type="molecule type" value="Genomic_DNA"/>
</dbReference>
<accession>A0A8B2NGV6</accession>
<organism evidence="8 9">
    <name type="scientific">Acuticoccus sediminis</name>
    <dbReference type="NCBI Taxonomy" id="2184697"/>
    <lineage>
        <taxon>Bacteria</taxon>
        <taxon>Pseudomonadati</taxon>
        <taxon>Pseudomonadota</taxon>
        <taxon>Alphaproteobacteria</taxon>
        <taxon>Hyphomicrobiales</taxon>
        <taxon>Amorphaceae</taxon>
        <taxon>Acuticoccus</taxon>
    </lineage>
</organism>
<keyword evidence="9" id="KW-1185">Reference proteome</keyword>
<dbReference type="Pfam" id="PF02653">
    <property type="entry name" value="BPD_transp_2"/>
    <property type="match status" value="1"/>
</dbReference>
<keyword evidence="2" id="KW-1003">Cell membrane</keyword>
<evidence type="ECO:0000256" key="4">
    <source>
        <dbReference type="ARBA" id="ARBA00022989"/>
    </source>
</evidence>
<comment type="subcellular location">
    <subcellularLocation>
        <location evidence="1">Cell membrane</location>
        <topology evidence="1">Multi-pass membrane protein</topology>
    </subcellularLocation>
</comment>
<dbReference type="GO" id="GO:0005886">
    <property type="term" value="C:plasma membrane"/>
    <property type="evidence" value="ECO:0007669"/>
    <property type="project" value="UniProtKB-SubCell"/>
</dbReference>
<feature type="transmembrane region" description="Helical" evidence="7">
    <location>
        <begin position="92"/>
        <end position="114"/>
    </location>
</feature>
<dbReference type="PANTHER" id="PTHR30482">
    <property type="entry name" value="HIGH-AFFINITY BRANCHED-CHAIN AMINO ACID TRANSPORT SYSTEM PERMEASE"/>
    <property type="match status" value="1"/>
</dbReference>
<dbReference type="GO" id="GO:0015658">
    <property type="term" value="F:branched-chain amino acid transmembrane transporter activity"/>
    <property type="evidence" value="ECO:0007669"/>
    <property type="project" value="InterPro"/>
</dbReference>
<proteinExistence type="predicted"/>
<dbReference type="Proteomes" id="UP000249590">
    <property type="component" value="Unassembled WGS sequence"/>
</dbReference>
<dbReference type="PANTHER" id="PTHR30482:SF17">
    <property type="entry name" value="ABC TRANSPORTER ATP-BINDING PROTEIN"/>
    <property type="match status" value="1"/>
</dbReference>
<sequence length="358" mass="38509">MRTLASFWRDIAIAIVALAVLVYVGIAAETPWTRDFLTSLFAYGLLAMSLNLLIGTTGLVSFGHAAFFALGGYAFGLLLQSSGFLATFGPGAVPVAFVLAVAITAVWALVVGLICARLSEIYFAFLTLAFQMFLYSVVLSWVGLTGGDQGLMGGIPRPVFLGIDLSDPIHRFVFCAAVFVVSILVLRVVTASPFGYTLRLIRDNPRRAAFLGINVLRAKVISFVLAGSVASVGGIILALFTSGAYPEWMYWSQSGQAIFMIMLGGINQFFGPLLGAVLLRFLNDMVLAYTEYTELATGVAILLVVLGLRRGILDFVVDLVRNRRERTQQSEASASLKRGPDVSPDNKAATLETVTPRA</sequence>
<protein>
    <submittedName>
        <fullName evidence="8">Branched-chain amino acid ABC transporter permease</fullName>
    </submittedName>
</protein>
<dbReference type="OrthoDB" id="9804361at2"/>
<name>A0A8B2NGV6_9HYPH</name>
<evidence type="ECO:0000256" key="6">
    <source>
        <dbReference type="SAM" id="MobiDB-lite"/>
    </source>
</evidence>
<evidence type="ECO:0000256" key="5">
    <source>
        <dbReference type="ARBA" id="ARBA00023136"/>
    </source>
</evidence>
<feature type="transmembrane region" description="Helical" evidence="7">
    <location>
        <begin position="286"/>
        <end position="308"/>
    </location>
</feature>
<dbReference type="RefSeq" id="WP_111351215.1">
    <property type="nucleotide sequence ID" value="NZ_JAIWKD010000006.1"/>
</dbReference>
<dbReference type="InterPro" id="IPR001851">
    <property type="entry name" value="ABC_transp_permease"/>
</dbReference>
<gene>
    <name evidence="8" type="ORF">DLJ53_27060</name>
</gene>
<feature type="transmembrane region" description="Helical" evidence="7">
    <location>
        <begin position="121"/>
        <end position="144"/>
    </location>
</feature>
<dbReference type="InterPro" id="IPR043428">
    <property type="entry name" value="LivM-like"/>
</dbReference>
<feature type="region of interest" description="Disordered" evidence="6">
    <location>
        <begin position="328"/>
        <end position="358"/>
    </location>
</feature>
<evidence type="ECO:0000256" key="7">
    <source>
        <dbReference type="SAM" id="Phobius"/>
    </source>
</evidence>
<reference evidence="8 9" key="1">
    <citation type="submission" date="2018-05" db="EMBL/GenBank/DDBJ databases">
        <title>Acuticoccus sediminis sp. nov., isolated from deep-sea sediment of Indian Ocean.</title>
        <authorList>
            <person name="Liu X."/>
            <person name="Lai Q."/>
            <person name="Du Y."/>
            <person name="Sun F."/>
            <person name="Zhang X."/>
            <person name="Wang S."/>
            <person name="Shao Z."/>
        </authorList>
    </citation>
    <scope>NUCLEOTIDE SEQUENCE [LARGE SCALE GENOMIC DNA]</scope>
    <source>
        <strain evidence="8 9">PTG4-2</strain>
    </source>
</reference>
<evidence type="ECO:0000256" key="1">
    <source>
        <dbReference type="ARBA" id="ARBA00004651"/>
    </source>
</evidence>
<keyword evidence="5 7" id="KW-0472">Membrane</keyword>
<evidence type="ECO:0000313" key="8">
    <source>
        <dbReference type="EMBL" id="RAH98361.1"/>
    </source>
</evidence>
<keyword evidence="3 7" id="KW-0812">Transmembrane</keyword>
<evidence type="ECO:0000256" key="3">
    <source>
        <dbReference type="ARBA" id="ARBA00022692"/>
    </source>
</evidence>
<feature type="transmembrane region" description="Helical" evidence="7">
    <location>
        <begin position="66"/>
        <end position="86"/>
    </location>
</feature>
<dbReference type="AlphaFoldDB" id="A0A8B2NGV6"/>
<comment type="caution">
    <text evidence="8">The sequence shown here is derived from an EMBL/GenBank/DDBJ whole genome shotgun (WGS) entry which is preliminary data.</text>
</comment>